<gene>
    <name evidence="9" type="ORF">BJF93_13740</name>
</gene>
<dbReference type="CDD" id="cd06261">
    <property type="entry name" value="TM_PBP2"/>
    <property type="match status" value="1"/>
</dbReference>
<dbReference type="Pfam" id="PF00528">
    <property type="entry name" value="BPD_transp_1"/>
    <property type="match status" value="1"/>
</dbReference>
<keyword evidence="10" id="KW-1185">Reference proteome</keyword>
<feature type="transmembrane region" description="Helical" evidence="7">
    <location>
        <begin position="249"/>
        <end position="267"/>
    </location>
</feature>
<evidence type="ECO:0000256" key="5">
    <source>
        <dbReference type="ARBA" id="ARBA00022989"/>
    </source>
</evidence>
<feature type="transmembrane region" description="Helical" evidence="7">
    <location>
        <begin position="80"/>
        <end position="104"/>
    </location>
</feature>
<keyword evidence="3" id="KW-1003">Cell membrane</keyword>
<dbReference type="AlphaFoldDB" id="A0A1Q9AR91"/>
<proteinExistence type="inferred from homology"/>
<dbReference type="InterPro" id="IPR000515">
    <property type="entry name" value="MetI-like"/>
</dbReference>
<feature type="transmembrane region" description="Helical" evidence="7">
    <location>
        <begin position="111"/>
        <end position="135"/>
    </location>
</feature>
<evidence type="ECO:0000256" key="7">
    <source>
        <dbReference type="RuleBase" id="RU363032"/>
    </source>
</evidence>
<dbReference type="GO" id="GO:0005886">
    <property type="term" value="C:plasma membrane"/>
    <property type="evidence" value="ECO:0007669"/>
    <property type="project" value="UniProtKB-SubCell"/>
</dbReference>
<dbReference type="OrthoDB" id="9815445at2"/>
<dbReference type="EMBL" id="MKIP01000059">
    <property type="protein sequence ID" value="OLP57899.1"/>
    <property type="molecule type" value="Genomic_DNA"/>
</dbReference>
<organism evidence="9 10">
    <name type="scientific">Xaviernesmea oryzae</name>
    <dbReference type="NCBI Taxonomy" id="464029"/>
    <lineage>
        <taxon>Bacteria</taxon>
        <taxon>Pseudomonadati</taxon>
        <taxon>Pseudomonadota</taxon>
        <taxon>Alphaproteobacteria</taxon>
        <taxon>Hyphomicrobiales</taxon>
        <taxon>Rhizobiaceae</taxon>
        <taxon>Rhizobium/Agrobacterium group</taxon>
        <taxon>Xaviernesmea</taxon>
    </lineage>
</organism>
<dbReference type="GO" id="GO:0005524">
    <property type="term" value="F:ATP binding"/>
    <property type="evidence" value="ECO:0007669"/>
    <property type="project" value="UniProtKB-KW"/>
</dbReference>
<evidence type="ECO:0000256" key="6">
    <source>
        <dbReference type="ARBA" id="ARBA00023136"/>
    </source>
</evidence>
<sequence>MAKTDTRINADYGVSPLQWLGVGVMGLFVLIPFYITVFGGFKTIGELRTRPFALPEHWDFTSFHAVMESGPFGQMMLNSLLISTLTVALTVLLASMAAFALVHIRFFGRDYLAAFFTVGLLFPVATAILPVFLLLRDIDLLNSAWGVILPQVAFGLAFAIMLFRTFFAELPKELIEAARMDRCGYLAIYWYVVLPLSLPIIATVGVFTFMTSWNSYLLPLVTLSSVDHYTWPLGIQQYQGAYSTDWPKLLALLTLTLAPAIVFFLFAQRYIIAGLTGGAVKG</sequence>
<evidence type="ECO:0000256" key="4">
    <source>
        <dbReference type="ARBA" id="ARBA00022692"/>
    </source>
</evidence>
<keyword evidence="4 7" id="KW-0812">Transmembrane</keyword>
<dbReference type="Gene3D" id="1.10.3720.10">
    <property type="entry name" value="MetI-like"/>
    <property type="match status" value="1"/>
</dbReference>
<dbReference type="Proteomes" id="UP000186364">
    <property type="component" value="Unassembled WGS sequence"/>
</dbReference>
<keyword evidence="9" id="KW-0067">ATP-binding</keyword>
<name>A0A1Q9AR91_9HYPH</name>
<feature type="transmembrane region" description="Helical" evidence="7">
    <location>
        <begin position="147"/>
        <end position="167"/>
    </location>
</feature>
<dbReference type="SUPFAM" id="SSF161098">
    <property type="entry name" value="MetI-like"/>
    <property type="match status" value="1"/>
</dbReference>
<comment type="similarity">
    <text evidence="7">Belongs to the binding-protein-dependent transport system permease family.</text>
</comment>
<comment type="caution">
    <text evidence="9">The sequence shown here is derived from an EMBL/GenBank/DDBJ whole genome shotgun (WGS) entry which is preliminary data.</text>
</comment>
<dbReference type="PANTHER" id="PTHR43744">
    <property type="entry name" value="ABC TRANSPORTER PERMEASE PROTEIN MG189-RELATED-RELATED"/>
    <property type="match status" value="1"/>
</dbReference>
<reference evidence="9 10" key="1">
    <citation type="submission" date="2016-09" db="EMBL/GenBank/DDBJ databases">
        <title>Rhizobium sp. nov., a novel species isolated from the rice rhizosphere.</title>
        <authorList>
            <person name="Zhao J."/>
            <person name="Zhang X."/>
        </authorList>
    </citation>
    <scope>NUCLEOTIDE SEQUENCE [LARGE SCALE GENOMIC DNA]</scope>
    <source>
        <strain evidence="9 10">1.7048</strain>
    </source>
</reference>
<evidence type="ECO:0000256" key="2">
    <source>
        <dbReference type="ARBA" id="ARBA00022448"/>
    </source>
</evidence>
<feature type="transmembrane region" description="Helical" evidence="7">
    <location>
        <begin position="188"/>
        <end position="210"/>
    </location>
</feature>
<evidence type="ECO:0000259" key="8">
    <source>
        <dbReference type="PROSITE" id="PS50928"/>
    </source>
</evidence>
<protein>
    <submittedName>
        <fullName evidence="9">Thiamine ABC transporter ATP-binding protein</fullName>
    </submittedName>
</protein>
<evidence type="ECO:0000313" key="10">
    <source>
        <dbReference type="Proteomes" id="UP000186364"/>
    </source>
</evidence>
<keyword evidence="6 7" id="KW-0472">Membrane</keyword>
<keyword evidence="9" id="KW-0547">Nucleotide-binding</keyword>
<keyword evidence="5 7" id="KW-1133">Transmembrane helix</keyword>
<dbReference type="RefSeq" id="WP_075629804.1">
    <property type="nucleotide sequence ID" value="NZ_FOAM01000007.1"/>
</dbReference>
<accession>A0A1Q9AR91</accession>
<feature type="transmembrane region" description="Helical" evidence="7">
    <location>
        <begin position="20"/>
        <end position="41"/>
    </location>
</feature>
<evidence type="ECO:0000256" key="3">
    <source>
        <dbReference type="ARBA" id="ARBA00022475"/>
    </source>
</evidence>
<dbReference type="InterPro" id="IPR035906">
    <property type="entry name" value="MetI-like_sf"/>
</dbReference>
<evidence type="ECO:0000313" key="9">
    <source>
        <dbReference type="EMBL" id="OLP57899.1"/>
    </source>
</evidence>
<keyword evidence="2 7" id="KW-0813">Transport</keyword>
<evidence type="ECO:0000256" key="1">
    <source>
        <dbReference type="ARBA" id="ARBA00004651"/>
    </source>
</evidence>
<dbReference type="GO" id="GO:0055085">
    <property type="term" value="P:transmembrane transport"/>
    <property type="evidence" value="ECO:0007669"/>
    <property type="project" value="InterPro"/>
</dbReference>
<feature type="domain" description="ABC transmembrane type-1" evidence="8">
    <location>
        <begin position="76"/>
        <end position="267"/>
    </location>
</feature>
<dbReference type="PROSITE" id="PS50928">
    <property type="entry name" value="ABC_TM1"/>
    <property type="match status" value="1"/>
</dbReference>
<dbReference type="PANTHER" id="PTHR43744:SF12">
    <property type="entry name" value="ABC TRANSPORTER PERMEASE PROTEIN MG189-RELATED"/>
    <property type="match status" value="1"/>
</dbReference>
<comment type="subcellular location">
    <subcellularLocation>
        <location evidence="1 7">Cell membrane</location>
        <topology evidence="1 7">Multi-pass membrane protein</topology>
    </subcellularLocation>
</comment>